<dbReference type="PANTHER" id="PTHR20982">
    <property type="entry name" value="RIBOSOME RECYCLING FACTOR"/>
    <property type="match status" value="1"/>
</dbReference>
<evidence type="ECO:0000259" key="5">
    <source>
        <dbReference type="Pfam" id="PF01765"/>
    </source>
</evidence>
<dbReference type="InterPro" id="IPR023584">
    <property type="entry name" value="Ribosome_recyc_fac_dom"/>
</dbReference>
<evidence type="ECO:0000256" key="3">
    <source>
        <dbReference type="ARBA" id="ARBA00022490"/>
    </source>
</evidence>
<organism evidence="6">
    <name type="scientific">freshwater metagenome</name>
    <dbReference type="NCBI Taxonomy" id="449393"/>
    <lineage>
        <taxon>unclassified sequences</taxon>
        <taxon>metagenomes</taxon>
        <taxon>ecological metagenomes</taxon>
    </lineage>
</organism>
<dbReference type="Gene3D" id="3.30.1360.40">
    <property type="match status" value="1"/>
</dbReference>
<sequence length="187" mass="21088">MTTIDEFLNDANERMHKSVESAHEHFHSVRTGRASAALLDRITVDYYGTPSPLKNVATISVPEPRMLTIQPFDGTLIKAIEKAIQESDLGLTPSNDGKMIRLPIPQLTEERRKELVKLVKHMAEEGKVAIRNVRRDVLKHLEEMSKNGDVGDDEERAAEGKVQKLTDDHVAKIDDLVKRKEAEIMEV</sequence>
<evidence type="ECO:0000256" key="4">
    <source>
        <dbReference type="ARBA" id="ARBA00022917"/>
    </source>
</evidence>
<dbReference type="Pfam" id="PF01765">
    <property type="entry name" value="RRF"/>
    <property type="match status" value="1"/>
</dbReference>
<dbReference type="GO" id="GO:0006412">
    <property type="term" value="P:translation"/>
    <property type="evidence" value="ECO:0007669"/>
    <property type="project" value="UniProtKB-KW"/>
</dbReference>
<proteinExistence type="inferred from homology"/>
<evidence type="ECO:0000256" key="1">
    <source>
        <dbReference type="ARBA" id="ARBA00004496"/>
    </source>
</evidence>
<dbReference type="InterPro" id="IPR036191">
    <property type="entry name" value="RRF_sf"/>
</dbReference>
<dbReference type="GO" id="GO:0043023">
    <property type="term" value="F:ribosomal large subunit binding"/>
    <property type="evidence" value="ECO:0007669"/>
    <property type="project" value="TreeGrafter"/>
</dbReference>
<dbReference type="PANTHER" id="PTHR20982:SF3">
    <property type="entry name" value="MITOCHONDRIAL RIBOSOME RECYCLING FACTOR PSEUDO 1"/>
    <property type="match status" value="1"/>
</dbReference>
<accession>A0A6J6PLD5</accession>
<gene>
    <name evidence="6" type="ORF">UFOPK2399_01132</name>
</gene>
<evidence type="ECO:0000256" key="2">
    <source>
        <dbReference type="ARBA" id="ARBA00005912"/>
    </source>
</evidence>
<evidence type="ECO:0000313" key="6">
    <source>
        <dbReference type="EMBL" id="CAB4697653.1"/>
    </source>
</evidence>
<dbReference type="EMBL" id="CAEZXP010000003">
    <property type="protein sequence ID" value="CAB4697653.1"/>
    <property type="molecule type" value="Genomic_DNA"/>
</dbReference>
<dbReference type="Gene3D" id="1.10.132.20">
    <property type="entry name" value="Ribosome-recycling factor"/>
    <property type="match status" value="1"/>
</dbReference>
<dbReference type="CDD" id="cd00520">
    <property type="entry name" value="RRF"/>
    <property type="match status" value="1"/>
</dbReference>
<dbReference type="AlphaFoldDB" id="A0A6J6PLD5"/>
<comment type="similarity">
    <text evidence="2">Belongs to the RRF family.</text>
</comment>
<comment type="subcellular location">
    <subcellularLocation>
        <location evidence="1">Cytoplasm</location>
    </subcellularLocation>
</comment>
<dbReference type="FunFam" id="1.10.132.20:FF:000001">
    <property type="entry name" value="Ribosome-recycling factor"/>
    <property type="match status" value="1"/>
</dbReference>
<dbReference type="SUPFAM" id="SSF55194">
    <property type="entry name" value="Ribosome recycling factor, RRF"/>
    <property type="match status" value="1"/>
</dbReference>
<dbReference type="GO" id="GO:0005737">
    <property type="term" value="C:cytoplasm"/>
    <property type="evidence" value="ECO:0007669"/>
    <property type="project" value="UniProtKB-SubCell"/>
</dbReference>
<name>A0A6J6PLD5_9ZZZZ</name>
<dbReference type="NCBIfam" id="TIGR00496">
    <property type="entry name" value="frr"/>
    <property type="match status" value="1"/>
</dbReference>
<keyword evidence="4" id="KW-0648">Protein biosynthesis</keyword>
<dbReference type="FunFam" id="3.30.1360.40:FF:000001">
    <property type="entry name" value="Ribosome-recycling factor"/>
    <property type="match status" value="1"/>
</dbReference>
<dbReference type="InterPro" id="IPR002661">
    <property type="entry name" value="Ribosome_recyc_fac"/>
</dbReference>
<dbReference type="HAMAP" id="MF_00040">
    <property type="entry name" value="RRF"/>
    <property type="match status" value="1"/>
</dbReference>
<keyword evidence="3" id="KW-0963">Cytoplasm</keyword>
<reference evidence="6" key="1">
    <citation type="submission" date="2020-05" db="EMBL/GenBank/DDBJ databases">
        <authorList>
            <person name="Chiriac C."/>
            <person name="Salcher M."/>
            <person name="Ghai R."/>
            <person name="Kavagutti S V."/>
        </authorList>
    </citation>
    <scope>NUCLEOTIDE SEQUENCE</scope>
</reference>
<protein>
    <submittedName>
        <fullName evidence="6">Unannotated protein</fullName>
    </submittedName>
</protein>
<feature type="domain" description="Ribosome recycling factor" evidence="5">
    <location>
        <begin position="24"/>
        <end position="185"/>
    </location>
</feature>